<dbReference type="GO" id="GO:0005886">
    <property type="term" value="C:plasma membrane"/>
    <property type="evidence" value="ECO:0007669"/>
    <property type="project" value="TreeGrafter"/>
</dbReference>
<dbReference type="InterPro" id="IPR015854">
    <property type="entry name" value="ABC_transpr_LolD-like"/>
</dbReference>
<dbReference type="PANTHER" id="PTHR24220:SF689">
    <property type="entry name" value="LIPOPROTEIN-RELEASING SYSTEM ATP-BINDING PROTEIN LOLD"/>
    <property type="match status" value="1"/>
</dbReference>
<keyword evidence="3" id="KW-0547">Nucleotide-binding</keyword>
<proteinExistence type="inferred from homology"/>
<gene>
    <name evidence="6" type="primary">lolD</name>
    <name evidence="6" type="ORF">EPICR_120074</name>
</gene>
<dbReference type="PROSITE" id="PS00211">
    <property type="entry name" value="ABC_TRANSPORTER_1"/>
    <property type="match status" value="1"/>
</dbReference>
<dbReference type="GO" id="GO:0005524">
    <property type="term" value="F:ATP binding"/>
    <property type="evidence" value="ECO:0007669"/>
    <property type="project" value="UniProtKB-KW"/>
</dbReference>
<dbReference type="PANTHER" id="PTHR24220">
    <property type="entry name" value="IMPORT ATP-BINDING PROTEIN"/>
    <property type="match status" value="1"/>
</dbReference>
<comment type="similarity">
    <text evidence="1">Belongs to the ABC transporter superfamily.</text>
</comment>
<reference evidence="6" key="1">
    <citation type="submission" date="2019-01" db="EMBL/GenBank/DDBJ databases">
        <authorList>
            <consortium name="Genoscope - CEA"/>
            <person name="William W."/>
        </authorList>
    </citation>
    <scope>NUCLEOTIDE SEQUENCE</scope>
    <source>
        <strain evidence="6">CR-1</strain>
    </source>
</reference>
<evidence type="ECO:0000313" key="6">
    <source>
        <dbReference type="EMBL" id="VEN73176.1"/>
    </source>
</evidence>
<dbReference type="GO" id="GO:0016887">
    <property type="term" value="F:ATP hydrolysis activity"/>
    <property type="evidence" value="ECO:0007669"/>
    <property type="project" value="InterPro"/>
</dbReference>
<evidence type="ECO:0000256" key="2">
    <source>
        <dbReference type="ARBA" id="ARBA00022448"/>
    </source>
</evidence>
<dbReference type="InterPro" id="IPR017911">
    <property type="entry name" value="MacB-like_ATP-bd"/>
</dbReference>
<keyword evidence="4 6" id="KW-0067">ATP-binding</keyword>
<dbReference type="PROSITE" id="PS50893">
    <property type="entry name" value="ABC_TRANSPORTER_2"/>
    <property type="match status" value="1"/>
</dbReference>
<dbReference type="InterPro" id="IPR027417">
    <property type="entry name" value="P-loop_NTPase"/>
</dbReference>
<evidence type="ECO:0000256" key="4">
    <source>
        <dbReference type="ARBA" id="ARBA00022840"/>
    </source>
</evidence>
<dbReference type="InterPro" id="IPR003439">
    <property type="entry name" value="ABC_transporter-like_ATP-bd"/>
</dbReference>
<protein>
    <submittedName>
        <fullName evidence="6">Outer membrane-specific lipoprotein transporter subunit ATP-binding component of ABC superfamily</fullName>
    </submittedName>
</protein>
<dbReference type="CDD" id="cd03255">
    <property type="entry name" value="ABC_MJ0796_LolCDE_FtsE"/>
    <property type="match status" value="1"/>
</dbReference>
<sequence length="242" mass="26521">MEDRRPDVILEARGLKKTYRINHGKNAAAGGIDVLKGMDFKIRAGETVAVVGKSGIGKSSLLHIMGALDRPSAGTFLFKGRDIFKYGDDRLARFRNRSVGFVFQFHHLLKEFSTLENTMMPMLIRGTAFGEAGSRAREILEQVGLGDRMSHMVGKLSGGERQRAALARALIGRPDILLADEPTGNLDKTNSDQTHDLLLKVNRELGMTLVVATHDMELAAAMSRRMTIIDGNIMEQSGVSSP</sequence>
<dbReference type="SUPFAM" id="SSF52540">
    <property type="entry name" value="P-loop containing nucleoside triphosphate hydrolases"/>
    <property type="match status" value="1"/>
</dbReference>
<dbReference type="SMART" id="SM00382">
    <property type="entry name" value="AAA"/>
    <property type="match status" value="1"/>
</dbReference>
<evidence type="ECO:0000256" key="1">
    <source>
        <dbReference type="ARBA" id="ARBA00005417"/>
    </source>
</evidence>
<dbReference type="Pfam" id="PF00005">
    <property type="entry name" value="ABC_tran"/>
    <property type="match status" value="1"/>
</dbReference>
<keyword evidence="2" id="KW-0813">Transport</keyword>
<dbReference type="Gene3D" id="3.40.50.300">
    <property type="entry name" value="P-loop containing nucleotide triphosphate hydrolases"/>
    <property type="match status" value="1"/>
</dbReference>
<feature type="domain" description="ABC transporter" evidence="5">
    <location>
        <begin position="10"/>
        <end position="242"/>
    </location>
</feature>
<dbReference type="AlphaFoldDB" id="A0A484HD58"/>
<dbReference type="GO" id="GO:0022857">
    <property type="term" value="F:transmembrane transporter activity"/>
    <property type="evidence" value="ECO:0007669"/>
    <property type="project" value="TreeGrafter"/>
</dbReference>
<keyword evidence="6" id="KW-0449">Lipoprotein</keyword>
<evidence type="ECO:0000259" key="5">
    <source>
        <dbReference type="PROSITE" id="PS50893"/>
    </source>
</evidence>
<organism evidence="6">
    <name type="scientific">uncultured Desulfobacteraceae bacterium</name>
    <dbReference type="NCBI Taxonomy" id="218296"/>
    <lineage>
        <taxon>Bacteria</taxon>
        <taxon>Pseudomonadati</taxon>
        <taxon>Thermodesulfobacteriota</taxon>
        <taxon>Desulfobacteria</taxon>
        <taxon>Desulfobacterales</taxon>
        <taxon>Desulfobacteraceae</taxon>
        <taxon>environmental samples</taxon>
    </lineage>
</organism>
<accession>A0A484HD58</accession>
<dbReference type="InterPro" id="IPR003593">
    <property type="entry name" value="AAA+_ATPase"/>
</dbReference>
<name>A0A484HD58_9BACT</name>
<evidence type="ECO:0000256" key="3">
    <source>
        <dbReference type="ARBA" id="ARBA00022741"/>
    </source>
</evidence>
<dbReference type="EMBL" id="CAACVI010000004">
    <property type="protein sequence ID" value="VEN73176.1"/>
    <property type="molecule type" value="Genomic_DNA"/>
</dbReference>
<dbReference type="InterPro" id="IPR017871">
    <property type="entry name" value="ABC_transporter-like_CS"/>
</dbReference>